<comment type="caution">
    <text evidence="2">The sequence shown here is derived from an EMBL/GenBank/DDBJ whole genome shotgun (WGS) entry which is preliminary data.</text>
</comment>
<organism evidence="2 3">
    <name type="scientific">Gracilariopsis chorda</name>
    <dbReference type="NCBI Taxonomy" id="448386"/>
    <lineage>
        <taxon>Eukaryota</taxon>
        <taxon>Rhodophyta</taxon>
        <taxon>Florideophyceae</taxon>
        <taxon>Rhodymeniophycidae</taxon>
        <taxon>Gracilariales</taxon>
        <taxon>Gracilariaceae</taxon>
        <taxon>Gracilariopsis</taxon>
    </lineage>
</organism>
<sequence length="141" mass="15904">MALRPSLGTRGELRRIAAEAEAATIDRVRPWRRTTQACRLAPHVVIPQWIRYEHPPSPTEQKPELSECQMIVQDTIDALLEAATSKKVERAFRRGRGRRQLRRRPDEPDEESAADGTDLGERAASSRKGSVEPQFNHATPS</sequence>
<evidence type="ECO:0000313" key="2">
    <source>
        <dbReference type="EMBL" id="PXF42295.1"/>
    </source>
</evidence>
<dbReference type="AlphaFoldDB" id="A0A2V3IJM2"/>
<protein>
    <submittedName>
        <fullName evidence="2">Uncharacterized protein</fullName>
    </submittedName>
</protein>
<evidence type="ECO:0000256" key="1">
    <source>
        <dbReference type="SAM" id="MobiDB-lite"/>
    </source>
</evidence>
<gene>
    <name evidence="2" type="ORF">BWQ96_08014</name>
</gene>
<evidence type="ECO:0000313" key="3">
    <source>
        <dbReference type="Proteomes" id="UP000247409"/>
    </source>
</evidence>
<name>A0A2V3IJM2_9FLOR</name>
<keyword evidence="3" id="KW-1185">Reference proteome</keyword>
<feature type="compositionally biased region" description="Basic residues" evidence="1">
    <location>
        <begin position="93"/>
        <end position="102"/>
    </location>
</feature>
<accession>A0A2V3IJM2</accession>
<proteinExistence type="predicted"/>
<feature type="region of interest" description="Disordered" evidence="1">
    <location>
        <begin position="87"/>
        <end position="141"/>
    </location>
</feature>
<dbReference type="Proteomes" id="UP000247409">
    <property type="component" value="Unassembled WGS sequence"/>
</dbReference>
<dbReference type="EMBL" id="NBIV01000169">
    <property type="protein sequence ID" value="PXF42295.1"/>
    <property type="molecule type" value="Genomic_DNA"/>
</dbReference>
<reference evidence="2 3" key="1">
    <citation type="journal article" date="2018" name="Mol. Biol. Evol.">
        <title>Analysis of the draft genome of the red seaweed Gracilariopsis chorda provides insights into genome size evolution in Rhodophyta.</title>
        <authorList>
            <person name="Lee J."/>
            <person name="Yang E.C."/>
            <person name="Graf L."/>
            <person name="Yang J.H."/>
            <person name="Qiu H."/>
            <person name="Zel Zion U."/>
            <person name="Chan C.X."/>
            <person name="Stephens T.G."/>
            <person name="Weber A.P.M."/>
            <person name="Boo G.H."/>
            <person name="Boo S.M."/>
            <person name="Kim K.M."/>
            <person name="Shin Y."/>
            <person name="Jung M."/>
            <person name="Lee S.J."/>
            <person name="Yim H.S."/>
            <person name="Lee J.H."/>
            <person name="Bhattacharya D."/>
            <person name="Yoon H.S."/>
        </authorList>
    </citation>
    <scope>NUCLEOTIDE SEQUENCE [LARGE SCALE GENOMIC DNA]</scope>
    <source>
        <strain evidence="2 3">SKKU-2015</strain>
        <tissue evidence="2">Whole body</tissue>
    </source>
</reference>